<feature type="signal peptide" evidence="2">
    <location>
        <begin position="1"/>
        <end position="30"/>
    </location>
</feature>
<evidence type="ECO:0000313" key="3">
    <source>
        <dbReference type="EMBL" id="MDT0635928.1"/>
    </source>
</evidence>
<evidence type="ECO:0000256" key="2">
    <source>
        <dbReference type="SAM" id="SignalP"/>
    </source>
</evidence>
<comment type="caution">
    <text evidence="3">The sequence shown here is derived from an EMBL/GenBank/DDBJ whole genome shotgun (WGS) entry which is preliminary data.</text>
</comment>
<sequence length="265" mass="28049">MRLPELLKRPLTWGATLTMLVMGVPSMALAQSSEDVEVYRAQLTGLNNSSASGEAIVSREGDQLTVIIYAEGLETGQAHPQHIHGFDDDRNATCPTLEQDDDGDNLVQVAEGRDTYGPIQLELMPFPVGQSNPDNEAGSTATPPRGDVTYVNTFTIGPNGDVSEDAVTPFPSKHIVLHGMTVDGAYQATLPAACGQLVELPQPDGDQNRDADGPDDNGNDFNGGGDGGCSLWDGQGAAPGFDPLWALLLLAALTGIARIRQRRQG</sequence>
<dbReference type="Proteomes" id="UP001251857">
    <property type="component" value="Unassembled WGS sequence"/>
</dbReference>
<feature type="chain" id="PRO_5047258536" description="CHRD domain-containing protein" evidence="2">
    <location>
        <begin position="31"/>
        <end position="265"/>
    </location>
</feature>
<keyword evidence="4" id="KW-1185">Reference proteome</keyword>
<accession>A0ABU3C2Z8</accession>
<gene>
    <name evidence="3" type="ORF">RM532_13315</name>
</gene>
<keyword evidence="2" id="KW-0732">Signal</keyword>
<reference evidence="3 4" key="1">
    <citation type="submission" date="2023-09" db="EMBL/GenBank/DDBJ databases">
        <authorList>
            <person name="Rey-Velasco X."/>
        </authorList>
    </citation>
    <scope>NUCLEOTIDE SEQUENCE [LARGE SCALE GENOMIC DNA]</scope>
    <source>
        <strain evidence="3 4">W335</strain>
    </source>
</reference>
<name>A0ABU3C2Z8_9GAMM</name>
<proteinExistence type="predicted"/>
<dbReference type="RefSeq" id="WP_311653823.1">
    <property type="nucleotide sequence ID" value="NZ_JAVRIB010000015.1"/>
</dbReference>
<evidence type="ECO:0000313" key="4">
    <source>
        <dbReference type="Proteomes" id="UP001251857"/>
    </source>
</evidence>
<evidence type="ECO:0000256" key="1">
    <source>
        <dbReference type="SAM" id="MobiDB-lite"/>
    </source>
</evidence>
<feature type="region of interest" description="Disordered" evidence="1">
    <location>
        <begin position="198"/>
        <end position="230"/>
    </location>
</feature>
<protein>
    <recommendedName>
        <fullName evidence="5">CHRD domain-containing protein</fullName>
    </recommendedName>
</protein>
<organism evidence="3 4">
    <name type="scientific">Spectribacter hydrogenoxidans</name>
    <dbReference type="NCBI Taxonomy" id="3075608"/>
    <lineage>
        <taxon>Bacteria</taxon>
        <taxon>Pseudomonadati</taxon>
        <taxon>Pseudomonadota</taxon>
        <taxon>Gammaproteobacteria</taxon>
        <taxon>Salinisphaerales</taxon>
        <taxon>Salinisphaeraceae</taxon>
        <taxon>Spectribacter</taxon>
    </lineage>
</organism>
<dbReference type="EMBL" id="JAVRIB010000015">
    <property type="protein sequence ID" value="MDT0635928.1"/>
    <property type="molecule type" value="Genomic_DNA"/>
</dbReference>
<evidence type="ECO:0008006" key="5">
    <source>
        <dbReference type="Google" id="ProtNLM"/>
    </source>
</evidence>